<protein>
    <submittedName>
        <fullName evidence="1">CLUMA_CG012269, isoform A</fullName>
    </submittedName>
</protein>
<evidence type="ECO:0000313" key="1">
    <source>
        <dbReference type="EMBL" id="CRK98805.1"/>
    </source>
</evidence>
<proteinExistence type="predicted"/>
<evidence type="ECO:0000313" key="2">
    <source>
        <dbReference type="Proteomes" id="UP000183832"/>
    </source>
</evidence>
<dbReference type="EMBL" id="CVRI01000048">
    <property type="protein sequence ID" value="CRK98805.1"/>
    <property type="molecule type" value="Genomic_DNA"/>
</dbReference>
<keyword evidence="2" id="KW-1185">Reference proteome</keyword>
<dbReference type="Proteomes" id="UP000183832">
    <property type="component" value="Unassembled WGS sequence"/>
</dbReference>
<organism evidence="1 2">
    <name type="scientific">Clunio marinus</name>
    <dbReference type="NCBI Taxonomy" id="568069"/>
    <lineage>
        <taxon>Eukaryota</taxon>
        <taxon>Metazoa</taxon>
        <taxon>Ecdysozoa</taxon>
        <taxon>Arthropoda</taxon>
        <taxon>Hexapoda</taxon>
        <taxon>Insecta</taxon>
        <taxon>Pterygota</taxon>
        <taxon>Neoptera</taxon>
        <taxon>Endopterygota</taxon>
        <taxon>Diptera</taxon>
        <taxon>Nematocera</taxon>
        <taxon>Chironomoidea</taxon>
        <taxon>Chironomidae</taxon>
        <taxon>Clunio</taxon>
    </lineage>
</organism>
<accession>A0A1J1IEW4</accession>
<dbReference type="AlphaFoldDB" id="A0A1J1IEW4"/>
<gene>
    <name evidence="1" type="ORF">CLUMA_CG012269</name>
</gene>
<reference evidence="1 2" key="1">
    <citation type="submission" date="2015-04" db="EMBL/GenBank/DDBJ databases">
        <authorList>
            <person name="Syromyatnikov M.Y."/>
            <person name="Popov V.N."/>
        </authorList>
    </citation>
    <scope>NUCLEOTIDE SEQUENCE [LARGE SCALE GENOMIC DNA]</scope>
</reference>
<name>A0A1J1IEW4_9DIPT</name>
<sequence length="98" mass="11548">MEEILETFKTSHKAENYWLRMEAENIGAIKSMINSFNKSKGINFYDFMKLNEHIKAAMKSERREMCFPLFATQNYSLNALLFGWKNASMTMWSTTNNM</sequence>